<dbReference type="InterPro" id="IPR035959">
    <property type="entry name" value="RutC-like_sf"/>
</dbReference>
<proteinExistence type="predicted"/>
<dbReference type="AlphaFoldDB" id="A0A6A7AYB3"/>
<protein>
    <recommendedName>
        <fullName evidence="4">Suppressor of anucleate metulae protein B</fullName>
    </recommendedName>
</protein>
<evidence type="ECO:0008006" key="4">
    <source>
        <dbReference type="Google" id="ProtNLM"/>
    </source>
</evidence>
<gene>
    <name evidence="2" type="ORF">T440DRAFT_481791</name>
</gene>
<dbReference type="CDD" id="cd06152">
    <property type="entry name" value="YjgF_YER057c_UK114_like_4"/>
    <property type="match status" value="1"/>
</dbReference>
<evidence type="ECO:0000313" key="3">
    <source>
        <dbReference type="Proteomes" id="UP000799423"/>
    </source>
</evidence>
<dbReference type="EMBL" id="MU006326">
    <property type="protein sequence ID" value="KAF2847367.1"/>
    <property type="molecule type" value="Genomic_DNA"/>
</dbReference>
<evidence type="ECO:0000256" key="1">
    <source>
        <dbReference type="SAM" id="MobiDB-lite"/>
    </source>
</evidence>
<dbReference type="Gene3D" id="3.30.1330.40">
    <property type="entry name" value="RutC-like"/>
    <property type="match status" value="1"/>
</dbReference>
<dbReference type="GO" id="GO:0005739">
    <property type="term" value="C:mitochondrion"/>
    <property type="evidence" value="ECO:0007669"/>
    <property type="project" value="TreeGrafter"/>
</dbReference>
<feature type="compositionally biased region" description="Basic and acidic residues" evidence="1">
    <location>
        <begin position="10"/>
        <end position="30"/>
    </location>
</feature>
<sequence>MQAPLPRTSAHLDSEMTGVKDEPRVEHPVDRALTLPRSMKMGARPHTHNAETPSNETEDRKPINLAPPNPLGSLKLDVLSHQTPSILAGPERTSPCLMCPSQGKVVCDVCNYVAYCTPACKDADVEARQTLCHAHTEFEQRPSEAMRRTIYFPESSTESIRFTWVKIQEAWTEDDERYETALIGGYFNVAQNQRASYYVTENSVLCRPFTRTLRIITANDDSSFSQINPSVAKHINGRYAYPWKGPLLAIALQGTATNPRLPLGDDVALEDLRHVLDFLNAYCSRAVSTDFDRYFGCTVRGVRINSVGDQRSVELPREFEAVRVPTTHAVFHQTDPAILPIAKDLEIPIIHAKYPRRSDRGAICENEKLGVRESDWNSAFRDLKQSWLLRSQEDFFAAAAHIRVHEDDMVAEYYGGSAILVRQDEVKKRVGSLKRNSSSNFFARVTKKAKWEWTSDCDEESAGEMDTVNAPLWTKLYGVRAPRQCQSRMSPRFRVSKAEHLNLIPVTWNILITIYKHTIGTMAHLQYSAYQGVGERNLKRFGYQQAVRVGDRIECAGQGGWHPETGAYSDSLEAHVDQAFANVDLCLKDAGGKGWSQVYRVNSYHVPLDDEALELMTKGFKKWMPDHSPIWTCVGVVKLGEDDMKVEIEVVAHDPKSCAQ</sequence>
<dbReference type="GO" id="GO:0019239">
    <property type="term" value="F:deaminase activity"/>
    <property type="evidence" value="ECO:0007669"/>
    <property type="project" value="TreeGrafter"/>
</dbReference>
<dbReference type="Pfam" id="PF01042">
    <property type="entry name" value="Ribonuc_L-PSP"/>
    <property type="match status" value="1"/>
</dbReference>
<reference evidence="2" key="1">
    <citation type="submission" date="2020-01" db="EMBL/GenBank/DDBJ databases">
        <authorList>
            <consortium name="DOE Joint Genome Institute"/>
            <person name="Haridas S."/>
            <person name="Albert R."/>
            <person name="Binder M."/>
            <person name="Bloem J."/>
            <person name="Labutti K."/>
            <person name="Salamov A."/>
            <person name="Andreopoulos B."/>
            <person name="Baker S.E."/>
            <person name="Barry K."/>
            <person name="Bills G."/>
            <person name="Bluhm B.H."/>
            <person name="Cannon C."/>
            <person name="Castanera R."/>
            <person name="Culley D.E."/>
            <person name="Daum C."/>
            <person name="Ezra D."/>
            <person name="Gonzalez J.B."/>
            <person name="Henrissat B."/>
            <person name="Kuo A."/>
            <person name="Liang C."/>
            <person name="Lipzen A."/>
            <person name="Lutzoni F."/>
            <person name="Magnuson J."/>
            <person name="Mondo S."/>
            <person name="Nolan M."/>
            <person name="Ohm R."/>
            <person name="Pangilinan J."/>
            <person name="Park H.-J."/>
            <person name="Ramirez L."/>
            <person name="Alfaro M."/>
            <person name="Sun H."/>
            <person name="Tritt A."/>
            <person name="Yoshinaga Y."/>
            <person name="Zwiers L.-H."/>
            <person name="Turgeon B.G."/>
            <person name="Goodwin S.B."/>
            <person name="Spatafora J.W."/>
            <person name="Crous P.W."/>
            <person name="Grigoriev I.V."/>
        </authorList>
    </citation>
    <scope>NUCLEOTIDE SEQUENCE</scope>
    <source>
        <strain evidence="2">IPT5</strain>
    </source>
</reference>
<dbReference type="InterPro" id="IPR006175">
    <property type="entry name" value="YjgF/YER057c/UK114"/>
</dbReference>
<name>A0A6A7AYB3_9PLEO</name>
<keyword evidence="3" id="KW-1185">Reference proteome</keyword>
<dbReference type="PANTHER" id="PTHR11803">
    <property type="entry name" value="2-IMINOBUTANOATE/2-IMINOPROPANOATE DEAMINASE RIDA"/>
    <property type="match status" value="1"/>
</dbReference>
<feature type="region of interest" description="Disordered" evidence="1">
    <location>
        <begin position="1"/>
        <end position="68"/>
    </location>
</feature>
<dbReference type="SUPFAM" id="SSF55298">
    <property type="entry name" value="YjgF-like"/>
    <property type="match status" value="1"/>
</dbReference>
<dbReference type="GO" id="GO:0005829">
    <property type="term" value="C:cytosol"/>
    <property type="evidence" value="ECO:0007669"/>
    <property type="project" value="TreeGrafter"/>
</dbReference>
<dbReference type="SUPFAM" id="SSF144232">
    <property type="entry name" value="HIT/MYND zinc finger-like"/>
    <property type="match status" value="1"/>
</dbReference>
<dbReference type="Proteomes" id="UP000799423">
    <property type="component" value="Unassembled WGS sequence"/>
</dbReference>
<dbReference type="OrthoDB" id="437457at2759"/>
<accession>A0A6A7AYB3</accession>
<evidence type="ECO:0000313" key="2">
    <source>
        <dbReference type="EMBL" id="KAF2847367.1"/>
    </source>
</evidence>
<dbReference type="PANTHER" id="PTHR11803:SF39">
    <property type="entry name" value="2-IMINOBUTANOATE_2-IMINOPROPANOATE DEAMINASE"/>
    <property type="match status" value="1"/>
</dbReference>
<organism evidence="2 3">
    <name type="scientific">Plenodomus tracheiphilus IPT5</name>
    <dbReference type="NCBI Taxonomy" id="1408161"/>
    <lineage>
        <taxon>Eukaryota</taxon>
        <taxon>Fungi</taxon>
        <taxon>Dikarya</taxon>
        <taxon>Ascomycota</taxon>
        <taxon>Pezizomycotina</taxon>
        <taxon>Dothideomycetes</taxon>
        <taxon>Pleosporomycetidae</taxon>
        <taxon>Pleosporales</taxon>
        <taxon>Pleosporineae</taxon>
        <taxon>Leptosphaeriaceae</taxon>
        <taxon>Plenodomus</taxon>
    </lineage>
</organism>